<evidence type="ECO:0000256" key="5">
    <source>
        <dbReference type="ARBA" id="ARBA00023080"/>
    </source>
</evidence>
<dbReference type="PIRSF" id="PIRSF006305">
    <property type="entry name" value="Maf"/>
    <property type="match status" value="1"/>
</dbReference>
<sequence length="194" mass="20940">MTHIILASSSPRRKELLTQAFIPFTVQPAHADETIEPGTHPAAAVEQLALKKAAAVFTEHPNAAVIGADTVVVSDERILGKPETEEEAMQMLSSLSGRTHAVYTGVAIVSKNERVVFHEKTVVEFWELTKADMAAYIETGDPFDKAGGYGIQTAGALFVKAIHGDYFNVVGLPISSLYRRLKQMGLLTGSSSSR</sequence>
<reference evidence="7 8" key="1">
    <citation type="submission" date="2016-06" db="EMBL/GenBank/DDBJ databases">
        <title>Domibacillus iocasae genome sequencing.</title>
        <authorList>
            <person name="Verma A."/>
            <person name="Pal Y."/>
            <person name="Ojha A.K."/>
            <person name="Krishnamurthi S."/>
        </authorList>
    </citation>
    <scope>NUCLEOTIDE SEQUENCE [LARGE SCALE GENOMIC DNA]</scope>
    <source>
        <strain evidence="7 8">DSM 29979</strain>
    </source>
</reference>
<dbReference type="GO" id="GO:0005737">
    <property type="term" value="C:cytoplasm"/>
    <property type="evidence" value="ECO:0007669"/>
    <property type="project" value="UniProtKB-SubCell"/>
</dbReference>
<name>A0A1E7DMC1_9BACI</name>
<dbReference type="PANTHER" id="PTHR43213">
    <property type="entry name" value="BIFUNCTIONAL DTTP/UTP PYROPHOSPHATASE/METHYLTRANSFERASE PROTEIN-RELATED"/>
    <property type="match status" value="1"/>
</dbReference>
<keyword evidence="3 6" id="KW-0963">Cytoplasm</keyword>
<comment type="catalytic activity">
    <reaction evidence="6">
        <text>UTP + H2O = UMP + diphosphate + H(+)</text>
        <dbReference type="Rhea" id="RHEA:29395"/>
        <dbReference type="ChEBI" id="CHEBI:15377"/>
        <dbReference type="ChEBI" id="CHEBI:15378"/>
        <dbReference type="ChEBI" id="CHEBI:33019"/>
        <dbReference type="ChEBI" id="CHEBI:46398"/>
        <dbReference type="ChEBI" id="CHEBI:57865"/>
        <dbReference type="EC" id="3.6.1.9"/>
    </reaction>
</comment>
<feature type="site" description="Important for substrate specificity" evidence="6">
    <location>
        <position position="70"/>
    </location>
</feature>
<evidence type="ECO:0000313" key="7">
    <source>
        <dbReference type="EMBL" id="OES44236.1"/>
    </source>
</evidence>
<evidence type="ECO:0000256" key="3">
    <source>
        <dbReference type="ARBA" id="ARBA00022490"/>
    </source>
</evidence>
<dbReference type="SUPFAM" id="SSF52972">
    <property type="entry name" value="ITPase-like"/>
    <property type="match status" value="1"/>
</dbReference>
<evidence type="ECO:0000256" key="2">
    <source>
        <dbReference type="ARBA" id="ARBA00004496"/>
    </source>
</evidence>
<evidence type="ECO:0000256" key="6">
    <source>
        <dbReference type="HAMAP-Rule" id="MF_00528"/>
    </source>
</evidence>
<dbReference type="Proteomes" id="UP000095658">
    <property type="component" value="Unassembled WGS sequence"/>
</dbReference>
<dbReference type="GO" id="GO:0036221">
    <property type="term" value="F:UTP diphosphatase activity"/>
    <property type="evidence" value="ECO:0007669"/>
    <property type="project" value="RHEA"/>
</dbReference>
<keyword evidence="4 6" id="KW-0378">Hydrolase</keyword>
<organism evidence="7 8">
    <name type="scientific">Domibacillus iocasae</name>
    <dbReference type="NCBI Taxonomy" id="1714016"/>
    <lineage>
        <taxon>Bacteria</taxon>
        <taxon>Bacillati</taxon>
        <taxon>Bacillota</taxon>
        <taxon>Bacilli</taxon>
        <taxon>Bacillales</taxon>
        <taxon>Bacillaceae</taxon>
        <taxon>Domibacillus</taxon>
    </lineage>
</organism>
<dbReference type="RefSeq" id="WP_069938840.1">
    <property type="nucleotide sequence ID" value="NZ_MAMP01000022.1"/>
</dbReference>
<dbReference type="AlphaFoldDB" id="A0A1E7DMC1"/>
<comment type="similarity">
    <text evidence="6">Belongs to the Maf family. YhdE subfamily.</text>
</comment>
<dbReference type="GO" id="GO:0036218">
    <property type="term" value="F:dTTP diphosphatase activity"/>
    <property type="evidence" value="ECO:0007669"/>
    <property type="project" value="RHEA"/>
</dbReference>
<dbReference type="OrthoDB" id="9807767at2"/>
<dbReference type="InterPro" id="IPR029001">
    <property type="entry name" value="ITPase-like_fam"/>
</dbReference>
<dbReference type="FunFam" id="3.90.950.10:FF:000005">
    <property type="entry name" value="7-methyl-GTP pyrophosphatase"/>
    <property type="match status" value="1"/>
</dbReference>
<dbReference type="EMBL" id="MAMP01000022">
    <property type="protein sequence ID" value="OES44236.1"/>
    <property type="molecule type" value="Genomic_DNA"/>
</dbReference>
<keyword evidence="8" id="KW-1185">Reference proteome</keyword>
<dbReference type="EC" id="3.6.1.9" evidence="6"/>
<comment type="cofactor">
    <cofactor evidence="1 6">
        <name>a divalent metal cation</name>
        <dbReference type="ChEBI" id="CHEBI:60240"/>
    </cofactor>
</comment>
<evidence type="ECO:0000256" key="4">
    <source>
        <dbReference type="ARBA" id="ARBA00022801"/>
    </source>
</evidence>
<proteinExistence type="inferred from homology"/>
<dbReference type="Pfam" id="PF02545">
    <property type="entry name" value="Maf"/>
    <property type="match status" value="1"/>
</dbReference>
<dbReference type="GO" id="GO:0009117">
    <property type="term" value="P:nucleotide metabolic process"/>
    <property type="evidence" value="ECO:0007669"/>
    <property type="project" value="UniProtKB-KW"/>
</dbReference>
<dbReference type="STRING" id="1714016.BA724_08065"/>
<feature type="site" description="Important for substrate specificity" evidence="6">
    <location>
        <position position="12"/>
    </location>
</feature>
<comment type="caution">
    <text evidence="7">The sequence shown here is derived from an EMBL/GenBank/DDBJ whole genome shotgun (WGS) entry which is preliminary data.</text>
</comment>
<protein>
    <recommendedName>
        <fullName evidence="6">dTTP/UTP pyrophosphatase</fullName>
        <shortName evidence="6">dTTPase/UTPase</shortName>
        <ecNumber evidence="6">3.6.1.9</ecNumber>
    </recommendedName>
    <alternativeName>
        <fullName evidence="6">Nucleoside triphosphate pyrophosphatase</fullName>
    </alternativeName>
    <alternativeName>
        <fullName evidence="6">Nucleotide pyrophosphatase</fullName>
        <shortName evidence="6">Nucleotide PPase</shortName>
    </alternativeName>
</protein>
<dbReference type="CDD" id="cd00555">
    <property type="entry name" value="Maf"/>
    <property type="match status" value="1"/>
</dbReference>
<dbReference type="Gene3D" id="3.90.950.10">
    <property type="match status" value="1"/>
</dbReference>
<comment type="subcellular location">
    <subcellularLocation>
        <location evidence="2 6">Cytoplasm</location>
    </subcellularLocation>
</comment>
<feature type="active site" description="Proton acceptor" evidence="6">
    <location>
        <position position="69"/>
    </location>
</feature>
<dbReference type="NCBIfam" id="TIGR00172">
    <property type="entry name" value="maf"/>
    <property type="match status" value="1"/>
</dbReference>
<feature type="site" description="Important for substrate specificity" evidence="6">
    <location>
        <position position="152"/>
    </location>
</feature>
<dbReference type="HAMAP" id="MF_00528">
    <property type="entry name" value="Maf"/>
    <property type="match status" value="1"/>
</dbReference>
<gene>
    <name evidence="7" type="ORF">BA724_08065</name>
</gene>
<accession>A0A1E7DMC1</accession>
<comment type="function">
    <text evidence="6">Nucleoside triphosphate pyrophosphatase that hydrolyzes dTTP and UTP. May have a dual role in cell division arrest and in preventing the incorporation of modified nucleotides into cellular nucleic acids.</text>
</comment>
<evidence type="ECO:0000313" key="8">
    <source>
        <dbReference type="Proteomes" id="UP000095658"/>
    </source>
</evidence>
<dbReference type="InterPro" id="IPR003697">
    <property type="entry name" value="Maf-like"/>
</dbReference>
<evidence type="ECO:0000256" key="1">
    <source>
        <dbReference type="ARBA" id="ARBA00001968"/>
    </source>
</evidence>
<keyword evidence="5 6" id="KW-0546">Nucleotide metabolism</keyword>
<comment type="caution">
    <text evidence="6">Lacks conserved residue(s) required for the propagation of feature annotation.</text>
</comment>
<comment type="catalytic activity">
    <reaction evidence="6">
        <text>dTTP + H2O = dTMP + diphosphate + H(+)</text>
        <dbReference type="Rhea" id="RHEA:28534"/>
        <dbReference type="ChEBI" id="CHEBI:15377"/>
        <dbReference type="ChEBI" id="CHEBI:15378"/>
        <dbReference type="ChEBI" id="CHEBI:33019"/>
        <dbReference type="ChEBI" id="CHEBI:37568"/>
        <dbReference type="ChEBI" id="CHEBI:63528"/>
        <dbReference type="EC" id="3.6.1.9"/>
    </reaction>
</comment>
<dbReference type="PANTHER" id="PTHR43213:SF5">
    <property type="entry name" value="BIFUNCTIONAL DTTP_UTP PYROPHOSPHATASE_METHYLTRANSFERASE PROTEIN-RELATED"/>
    <property type="match status" value="1"/>
</dbReference>